<dbReference type="Gene3D" id="3.10.450.40">
    <property type="match status" value="2"/>
</dbReference>
<keyword evidence="1" id="KW-1133">Transmembrane helix</keyword>
<dbReference type="RefSeq" id="WP_185766618.1">
    <property type="nucleotide sequence ID" value="NZ_RIBP01000004.1"/>
</dbReference>
<evidence type="ECO:0000259" key="2">
    <source>
        <dbReference type="Pfam" id="PF03413"/>
    </source>
</evidence>
<keyword evidence="1" id="KW-0472">Membrane</keyword>
<name>A0A553SMY1_NIACI</name>
<protein>
    <recommendedName>
        <fullName evidence="2">PepSY domain-containing protein</fullName>
    </recommendedName>
</protein>
<gene>
    <name evidence="3" type="ORF">CEQ21_23410</name>
</gene>
<comment type="caution">
    <text evidence="3">The sequence shown here is derived from an EMBL/GenBank/DDBJ whole genome shotgun (WGS) entry which is preliminary data.</text>
</comment>
<keyword evidence="1" id="KW-0812">Transmembrane</keyword>
<feature type="domain" description="PepSY" evidence="2">
    <location>
        <begin position="171"/>
        <end position="228"/>
    </location>
</feature>
<accession>A0A553SMY1</accession>
<dbReference type="EMBL" id="RIBP01000004">
    <property type="protein sequence ID" value="TRZ38351.1"/>
    <property type="molecule type" value="Genomic_DNA"/>
</dbReference>
<organism evidence="3 4">
    <name type="scientific">Niallia circulans</name>
    <name type="common">Bacillus circulans</name>
    <dbReference type="NCBI Taxonomy" id="1397"/>
    <lineage>
        <taxon>Bacteria</taxon>
        <taxon>Bacillati</taxon>
        <taxon>Bacillota</taxon>
        <taxon>Bacilli</taxon>
        <taxon>Bacillales</taxon>
        <taxon>Bacillaceae</taxon>
        <taxon>Niallia</taxon>
    </lineage>
</organism>
<evidence type="ECO:0000313" key="3">
    <source>
        <dbReference type="EMBL" id="TRZ38351.1"/>
    </source>
</evidence>
<dbReference type="AlphaFoldDB" id="A0A553SMY1"/>
<dbReference type="InterPro" id="IPR025711">
    <property type="entry name" value="PepSY"/>
</dbReference>
<feature type="transmembrane region" description="Helical" evidence="1">
    <location>
        <begin position="7"/>
        <end position="29"/>
    </location>
</feature>
<dbReference type="Proteomes" id="UP000319837">
    <property type="component" value="Unassembled WGS sequence"/>
</dbReference>
<dbReference type="Pfam" id="PF03413">
    <property type="entry name" value="PepSY"/>
    <property type="match status" value="1"/>
</dbReference>
<sequence length="234" mass="26316">MKVTKKRVIIVAFILLLIIIAVGIVTFYLKSNDSITEAEAKEFVVTTYGGTINSIGEKKEEEGDVFKIVFENNTGTYKMELIKKTGKISSLSLQSLKSNVANNGLIEENKAINLIKEQISGDLLTIEETMHNKIAYYSFIVKTDTNEQAYLLNRQTGDITEEAVGESSEYIAQEKAEEIALKEIPGKVSEIELEEDDDFGLVYELEIDTDQNKEVKMYINAYSGVIESINWEED</sequence>
<proteinExistence type="predicted"/>
<evidence type="ECO:0000313" key="4">
    <source>
        <dbReference type="Proteomes" id="UP000319837"/>
    </source>
</evidence>
<reference evidence="4" key="1">
    <citation type="submission" date="2018-10" db="EMBL/GenBank/DDBJ databases">
        <title>FDA dAtabase for Regulatory Grade micrObial Sequences (FDA-ARGOS): Supporting development and validation of Infectious Disease Dx tests.</title>
        <authorList>
            <person name="Minogue T."/>
            <person name="Wolcott M."/>
            <person name="Wasieloski L."/>
            <person name="Aguilar W."/>
            <person name="Moore D."/>
            <person name="Tallon L."/>
            <person name="Sadzewicz L."/>
            <person name="Sengamalay N."/>
            <person name="Ott S."/>
            <person name="Godinez A."/>
            <person name="Nagaraj S."/>
            <person name="Vavikolanu K."/>
            <person name="Vyas G."/>
            <person name="Nadendla S."/>
            <person name="George J."/>
            <person name="Sichtig H."/>
        </authorList>
    </citation>
    <scope>NUCLEOTIDE SEQUENCE [LARGE SCALE GENOMIC DNA]</scope>
    <source>
        <strain evidence="4">FDAARGOS_343</strain>
    </source>
</reference>
<evidence type="ECO:0000256" key="1">
    <source>
        <dbReference type="SAM" id="Phobius"/>
    </source>
</evidence>